<evidence type="ECO:0000256" key="5">
    <source>
        <dbReference type="ARBA" id="ARBA00022989"/>
    </source>
</evidence>
<feature type="transmembrane region" description="Helical" evidence="8">
    <location>
        <begin position="323"/>
        <end position="342"/>
    </location>
</feature>
<dbReference type="InterPro" id="IPR045276">
    <property type="entry name" value="YbiO_bact"/>
</dbReference>
<feature type="domain" description="Mechanosensitive ion channel MscS C-terminal" evidence="11">
    <location>
        <begin position="528"/>
        <end position="615"/>
    </location>
</feature>
<keyword evidence="4 8" id="KW-0812">Transmembrane</keyword>
<evidence type="ECO:0000256" key="1">
    <source>
        <dbReference type="ARBA" id="ARBA00004651"/>
    </source>
</evidence>
<dbReference type="SUPFAM" id="SSF82861">
    <property type="entry name" value="Mechanosensitive channel protein MscS (YggB), transmembrane region"/>
    <property type="match status" value="1"/>
</dbReference>
<keyword evidence="3" id="KW-1003">Cell membrane</keyword>
<evidence type="ECO:0000256" key="6">
    <source>
        <dbReference type="ARBA" id="ARBA00023136"/>
    </source>
</evidence>
<feature type="transmembrane region" description="Helical" evidence="8">
    <location>
        <begin position="146"/>
        <end position="166"/>
    </location>
</feature>
<dbReference type="EMBL" id="RJTH01000005">
    <property type="protein sequence ID" value="RUM24519.1"/>
    <property type="molecule type" value="Genomic_DNA"/>
</dbReference>
<feature type="region of interest" description="Disordered" evidence="7">
    <location>
        <begin position="51"/>
        <end position="72"/>
    </location>
</feature>
<keyword evidence="9" id="KW-0732">Signal</keyword>
<evidence type="ECO:0000313" key="13">
    <source>
        <dbReference type="EMBL" id="RUM24519.1"/>
    </source>
</evidence>
<dbReference type="Pfam" id="PF00924">
    <property type="entry name" value="MS_channel_2nd"/>
    <property type="match status" value="1"/>
</dbReference>
<evidence type="ECO:0000256" key="8">
    <source>
        <dbReference type="SAM" id="Phobius"/>
    </source>
</evidence>
<dbReference type="Gene3D" id="1.10.287.1260">
    <property type="match status" value="1"/>
</dbReference>
<evidence type="ECO:0000256" key="3">
    <source>
        <dbReference type="ARBA" id="ARBA00022475"/>
    </source>
</evidence>
<feature type="domain" description="Mechanosensitive ion channel MscS" evidence="10">
    <location>
        <begin position="457"/>
        <end position="522"/>
    </location>
</feature>
<dbReference type="OrthoDB" id="9814206at2"/>
<dbReference type="InterPro" id="IPR010920">
    <property type="entry name" value="LSM_dom_sf"/>
</dbReference>
<sequence length="650" mass="69327">MKRILSLIAGLFLAFNAMAQAPAAPQQKIDELVRLLQDPDVQAWLNSRKEAGAPAASPASSTSPASPAGTSNLADWETAARTRVHEIIAAIPAIPAEVTAAALRARQDATSRGYAPVFVIFGGLVALGLLAEALYGRLVARRETLLGRLAPVGIFAGAMAIVFFAVEWPPLARVTLLAYLSAFILFRLAIVCLSAADIAAPLRVRLTIIFAVVSLAAATAAVGNPLGVPPVVTGAISYCFSVIGLILAIEAVWATSQRSRAWKAAVAAFLVVLWLIWCVNMRGLFWIGIYALVLPSILNTTGRIAGSFISDPASLRGILIVRGARAAVIALAVGWLALVWQLNPDTLGQRDPFVVALFYGGLKSVLILVCADLLWQLVKGWIDRTLRVATDTTSLAPADAARRARFRTLLPIFRNALAVLVAVMAGLIVLAQLGVQIGPLIAGAGIFGVAIGFGSQTLVKDVISGVFYMLDDAFRVGEYIQAKDYKGTVEGFSLRSVRLRHHRGPVFTVPFGELGAVENMSRDWVIDKFRITVGFNTDIEKARKLTKKVGAELQEDAELGKLFIEPLKMKGVEEFADYGIVLSFAMTTVPGMQTYVRRKAYAKIREVFLSNGIAFAQPTVQVGGDDKDGGAAAAAQAIRAQQASAATPAK</sequence>
<dbReference type="InterPro" id="IPR006685">
    <property type="entry name" value="MscS_channel_2nd"/>
</dbReference>
<evidence type="ECO:0000259" key="11">
    <source>
        <dbReference type="Pfam" id="PF21082"/>
    </source>
</evidence>
<dbReference type="PANTHER" id="PTHR30460:SF0">
    <property type="entry name" value="MODERATE CONDUCTANCE MECHANOSENSITIVE CHANNEL YBIO"/>
    <property type="match status" value="1"/>
</dbReference>
<dbReference type="AlphaFoldDB" id="A0A432PJL3"/>
<feature type="transmembrane region" description="Helical" evidence="8">
    <location>
        <begin position="206"/>
        <end position="223"/>
    </location>
</feature>
<dbReference type="PANTHER" id="PTHR30460">
    <property type="entry name" value="MODERATE CONDUCTANCE MECHANOSENSITIVE CHANNEL YBIO"/>
    <property type="match status" value="1"/>
</dbReference>
<evidence type="ECO:0000256" key="7">
    <source>
        <dbReference type="SAM" id="MobiDB-lite"/>
    </source>
</evidence>
<dbReference type="InterPro" id="IPR049142">
    <property type="entry name" value="MS_channel_1st"/>
</dbReference>
<feature type="domain" description="Mechanosensitive ion channel transmembrane helices 2/3" evidence="12">
    <location>
        <begin position="416"/>
        <end position="456"/>
    </location>
</feature>
<dbReference type="Gene3D" id="2.30.30.60">
    <property type="match status" value="1"/>
</dbReference>
<dbReference type="InterPro" id="IPR011014">
    <property type="entry name" value="MscS_channel_TM-2"/>
</dbReference>
<dbReference type="GO" id="GO:0005886">
    <property type="term" value="C:plasma membrane"/>
    <property type="evidence" value="ECO:0007669"/>
    <property type="project" value="UniProtKB-SubCell"/>
</dbReference>
<dbReference type="RefSeq" id="WP_126922206.1">
    <property type="nucleotide sequence ID" value="NZ_ML133690.1"/>
</dbReference>
<dbReference type="Gene3D" id="3.30.70.100">
    <property type="match status" value="1"/>
</dbReference>
<accession>A0A432PJL3</accession>
<dbReference type="InterPro" id="IPR011066">
    <property type="entry name" value="MscS_channel_C_sf"/>
</dbReference>
<dbReference type="Proteomes" id="UP000278823">
    <property type="component" value="Unassembled WGS sequence"/>
</dbReference>
<comment type="caution">
    <text evidence="13">The sequence shown here is derived from an EMBL/GenBank/DDBJ whole genome shotgun (WGS) entry which is preliminary data.</text>
</comment>
<evidence type="ECO:0000256" key="2">
    <source>
        <dbReference type="ARBA" id="ARBA00008017"/>
    </source>
</evidence>
<reference evidence="14" key="1">
    <citation type="submission" date="2018-11" db="EMBL/GenBank/DDBJ databases">
        <title>Rhizobium chutanense sp. nov., isolated from root nodules of Phaseolus vulgaris in China.</title>
        <authorList>
            <person name="Huo Y."/>
        </authorList>
    </citation>
    <scope>NUCLEOTIDE SEQUENCE [LARGE SCALE GENOMIC DNA]</scope>
    <source>
        <strain evidence="14">CCBAU 65647</strain>
    </source>
</reference>
<keyword evidence="14" id="KW-1185">Reference proteome</keyword>
<comment type="similarity">
    <text evidence="2">Belongs to the MscS (TC 1.A.23) family.</text>
</comment>
<feature type="transmembrane region" description="Helical" evidence="8">
    <location>
        <begin position="283"/>
        <end position="302"/>
    </location>
</feature>
<feature type="transmembrane region" description="Helical" evidence="8">
    <location>
        <begin position="412"/>
        <end position="431"/>
    </location>
</feature>
<comment type="subcellular location">
    <subcellularLocation>
        <location evidence="1">Cell membrane</location>
        <topology evidence="1">Multi-pass membrane protein</topology>
    </subcellularLocation>
</comment>
<gene>
    <name evidence="13" type="ORF">EFQ99_17245</name>
</gene>
<protein>
    <submittedName>
        <fullName evidence="13">Mechanosensitive ion channel family protein</fullName>
    </submittedName>
</protein>
<feature type="compositionally biased region" description="Low complexity" evidence="7">
    <location>
        <begin position="52"/>
        <end position="71"/>
    </location>
</feature>
<feature type="signal peptide" evidence="9">
    <location>
        <begin position="1"/>
        <end position="19"/>
    </location>
</feature>
<dbReference type="Pfam" id="PF21088">
    <property type="entry name" value="MS_channel_1st"/>
    <property type="match status" value="1"/>
</dbReference>
<feature type="transmembrane region" description="Helical" evidence="8">
    <location>
        <begin position="178"/>
        <end position="199"/>
    </location>
</feature>
<dbReference type="InterPro" id="IPR049278">
    <property type="entry name" value="MS_channel_C"/>
</dbReference>
<feature type="transmembrane region" description="Helical" evidence="8">
    <location>
        <begin position="261"/>
        <end position="277"/>
    </location>
</feature>
<organism evidence="13 14">
    <name type="scientific">Rhizobium vallis</name>
    <dbReference type="NCBI Taxonomy" id="634290"/>
    <lineage>
        <taxon>Bacteria</taxon>
        <taxon>Pseudomonadati</taxon>
        <taxon>Pseudomonadota</taxon>
        <taxon>Alphaproteobacteria</taxon>
        <taxon>Hyphomicrobiales</taxon>
        <taxon>Rhizobiaceae</taxon>
        <taxon>Rhizobium/Agrobacterium group</taxon>
        <taxon>Rhizobium</taxon>
    </lineage>
</organism>
<dbReference type="Pfam" id="PF21082">
    <property type="entry name" value="MS_channel_3rd"/>
    <property type="match status" value="1"/>
</dbReference>
<feature type="transmembrane region" description="Helical" evidence="8">
    <location>
        <begin position="113"/>
        <end position="134"/>
    </location>
</feature>
<dbReference type="SUPFAM" id="SSF50182">
    <property type="entry name" value="Sm-like ribonucleoproteins"/>
    <property type="match status" value="1"/>
</dbReference>
<dbReference type="SUPFAM" id="SSF82689">
    <property type="entry name" value="Mechanosensitive channel protein MscS (YggB), C-terminal domain"/>
    <property type="match status" value="1"/>
</dbReference>
<evidence type="ECO:0000256" key="9">
    <source>
        <dbReference type="SAM" id="SignalP"/>
    </source>
</evidence>
<feature type="transmembrane region" description="Helical" evidence="8">
    <location>
        <begin position="354"/>
        <end position="375"/>
    </location>
</feature>
<feature type="transmembrane region" description="Helical" evidence="8">
    <location>
        <begin position="437"/>
        <end position="459"/>
    </location>
</feature>
<evidence type="ECO:0000259" key="12">
    <source>
        <dbReference type="Pfam" id="PF21088"/>
    </source>
</evidence>
<feature type="transmembrane region" description="Helical" evidence="8">
    <location>
        <begin position="235"/>
        <end position="254"/>
    </location>
</feature>
<name>A0A432PJL3_9HYPH</name>
<evidence type="ECO:0000259" key="10">
    <source>
        <dbReference type="Pfam" id="PF00924"/>
    </source>
</evidence>
<proteinExistence type="inferred from homology"/>
<feature type="chain" id="PRO_5019259040" evidence="9">
    <location>
        <begin position="20"/>
        <end position="650"/>
    </location>
</feature>
<dbReference type="GO" id="GO:0008381">
    <property type="term" value="F:mechanosensitive monoatomic ion channel activity"/>
    <property type="evidence" value="ECO:0007669"/>
    <property type="project" value="InterPro"/>
</dbReference>
<evidence type="ECO:0000256" key="4">
    <source>
        <dbReference type="ARBA" id="ARBA00022692"/>
    </source>
</evidence>
<dbReference type="InterPro" id="IPR023408">
    <property type="entry name" value="MscS_beta-dom_sf"/>
</dbReference>
<keyword evidence="6 8" id="KW-0472">Membrane</keyword>
<evidence type="ECO:0000313" key="14">
    <source>
        <dbReference type="Proteomes" id="UP000278823"/>
    </source>
</evidence>
<keyword evidence="5 8" id="KW-1133">Transmembrane helix</keyword>